<dbReference type="eggNOG" id="KOG1238">
    <property type="taxonomic scope" value="Eukaryota"/>
</dbReference>
<feature type="binding site" evidence="3">
    <location>
        <position position="319"/>
    </location>
    <ligand>
        <name>FAD</name>
        <dbReference type="ChEBI" id="CHEBI:57692"/>
    </ligand>
</feature>
<dbReference type="HOGENOM" id="CLU_002865_6_1_1"/>
<keyword evidence="6" id="KW-1185">Reference proteome</keyword>
<reference evidence="6" key="2">
    <citation type="journal article" date="2009" name="Fungal Genet. Biol.">
        <title>The 2008 update of the Aspergillus nidulans genome annotation: a community effort.</title>
        <authorList>
            <person name="Wortman J.R."/>
            <person name="Gilsenan J.M."/>
            <person name="Joardar V."/>
            <person name="Deegan J."/>
            <person name="Clutterbuck J."/>
            <person name="Andersen M.R."/>
            <person name="Archer D."/>
            <person name="Bencina M."/>
            <person name="Braus G."/>
            <person name="Coutinho P."/>
            <person name="von Dohren H."/>
            <person name="Doonan J."/>
            <person name="Driessen A.J."/>
            <person name="Durek P."/>
            <person name="Espeso E."/>
            <person name="Fekete E."/>
            <person name="Flipphi M."/>
            <person name="Estrada C.G."/>
            <person name="Geysens S."/>
            <person name="Goldman G."/>
            <person name="de Groot P.W."/>
            <person name="Hansen K."/>
            <person name="Harris S.D."/>
            <person name="Heinekamp T."/>
            <person name="Helmstaedt K."/>
            <person name="Henrissat B."/>
            <person name="Hofmann G."/>
            <person name="Homan T."/>
            <person name="Horio T."/>
            <person name="Horiuchi H."/>
            <person name="James S."/>
            <person name="Jones M."/>
            <person name="Karaffa L."/>
            <person name="Karanyi Z."/>
            <person name="Kato M."/>
            <person name="Keller N."/>
            <person name="Kelly D.E."/>
            <person name="Kiel J.A."/>
            <person name="Kim J.M."/>
            <person name="van der Klei I.J."/>
            <person name="Klis F.M."/>
            <person name="Kovalchuk A."/>
            <person name="Krasevec N."/>
            <person name="Kubicek C.P."/>
            <person name="Liu B."/>
            <person name="Maccabe A."/>
            <person name="Meyer V."/>
            <person name="Mirabito P."/>
            <person name="Miskei M."/>
            <person name="Mos M."/>
            <person name="Mullins J."/>
            <person name="Nelson D.R."/>
            <person name="Nielsen J."/>
            <person name="Oakley B.R."/>
            <person name="Osmani S.A."/>
            <person name="Pakula T."/>
            <person name="Paszewski A."/>
            <person name="Paulsen I."/>
            <person name="Pilsyk S."/>
            <person name="Pocsi I."/>
            <person name="Punt P.J."/>
            <person name="Ram A.F."/>
            <person name="Ren Q."/>
            <person name="Robellet X."/>
            <person name="Robson G."/>
            <person name="Seiboth B."/>
            <person name="van Solingen P."/>
            <person name="Specht T."/>
            <person name="Sun J."/>
            <person name="Taheri-Talesh N."/>
            <person name="Takeshita N."/>
            <person name="Ussery D."/>
            <person name="vanKuyk P.A."/>
            <person name="Visser H."/>
            <person name="van de Vondervoort P.J."/>
            <person name="de Vries R.P."/>
            <person name="Walton J."/>
            <person name="Xiang X."/>
            <person name="Xiong Y."/>
            <person name="Zeng A.P."/>
            <person name="Brandt B.W."/>
            <person name="Cornell M.J."/>
            <person name="van den Hondel C.A."/>
            <person name="Visser J."/>
            <person name="Oliver S.G."/>
            <person name="Turner G."/>
        </authorList>
    </citation>
    <scope>GENOME REANNOTATION</scope>
    <source>
        <strain evidence="6">FGSC A4 / ATCC 38163 / CBS 112.46 / NRRL 194 / M139</strain>
    </source>
</reference>
<feature type="domain" description="Glucose-methanol-choline oxidoreductase N-terminal" evidence="4">
    <location>
        <begin position="362"/>
        <end position="376"/>
    </location>
</feature>
<evidence type="ECO:0000256" key="2">
    <source>
        <dbReference type="PIRSR" id="PIRSR000137-1"/>
    </source>
</evidence>
<protein>
    <recommendedName>
        <fullName evidence="4">Glucose-methanol-choline oxidoreductase N-terminal domain-containing protein</fullName>
    </recommendedName>
</protein>
<dbReference type="Pfam" id="PF00732">
    <property type="entry name" value="GMC_oxred_N"/>
    <property type="match status" value="1"/>
</dbReference>
<evidence type="ECO:0000256" key="1">
    <source>
        <dbReference type="ARBA" id="ARBA00010790"/>
    </source>
</evidence>
<dbReference type="PROSITE" id="PS00624">
    <property type="entry name" value="GMC_OXRED_2"/>
    <property type="match status" value="1"/>
</dbReference>
<dbReference type="RefSeq" id="XP_682617.1">
    <property type="nucleotide sequence ID" value="XM_677525.2"/>
</dbReference>
<dbReference type="GO" id="GO:0016614">
    <property type="term" value="F:oxidoreductase activity, acting on CH-OH group of donors"/>
    <property type="evidence" value="ECO:0007669"/>
    <property type="project" value="InterPro"/>
</dbReference>
<dbReference type="SUPFAM" id="SSF51905">
    <property type="entry name" value="FAD/NAD(P)-binding domain"/>
    <property type="match status" value="1"/>
</dbReference>
<dbReference type="GO" id="GO:0016491">
    <property type="term" value="F:oxidoreductase activity"/>
    <property type="evidence" value="ECO:0000318"/>
    <property type="project" value="GO_Central"/>
</dbReference>
<dbReference type="GO" id="GO:0044550">
    <property type="term" value="P:secondary metabolite biosynthetic process"/>
    <property type="evidence" value="ECO:0000318"/>
    <property type="project" value="GO_Central"/>
</dbReference>
<evidence type="ECO:0000256" key="3">
    <source>
        <dbReference type="PIRSR" id="PIRSR000137-2"/>
    </source>
</evidence>
<dbReference type="AlphaFoldDB" id="Q5AQT2"/>
<dbReference type="PIRSF" id="PIRSF000137">
    <property type="entry name" value="Alcohol_oxidase"/>
    <property type="match status" value="1"/>
</dbReference>
<evidence type="ECO:0000259" key="4">
    <source>
        <dbReference type="PROSITE" id="PS00624"/>
    </source>
</evidence>
<evidence type="ECO:0000313" key="5">
    <source>
        <dbReference type="EMBL" id="CBF87450.1"/>
    </source>
</evidence>
<dbReference type="InParanoid" id="Q5AQT2"/>
<dbReference type="Proteomes" id="UP000000560">
    <property type="component" value="Chromosome VIII"/>
</dbReference>
<proteinExistence type="inferred from homology"/>
<sequence>MYLARIPLLKSLANTSSQVLIPAAMDQVLPETTAYCDFDRGLLAMSFLCPVNTKQISFPGTILNGGTGILPSYDYVIVGGGVSGLVVANRLTEDPESMVTSFDIDLMPVKLTVQVATVLVIEAGKIDNHSPAIQYPRNVLLAPVNNSWPITSLPDAELNDRTTPVQAGLVLGGGGAINGMAFDRGSPGDYDLWGKLIGDDSWSWIGLLPYFKKSETFTPPSEDLQEEFGIGFEPDAHGFAGPVHSSYPPFITTTQKSFIRAVRQAGLPIQLDGSANAIGGFWSPNSLDPVTRERSYGRTTYHELSNERQNYHVLLEALVTRLTPDLSGVEYVPGYDPTFNVIPQGAERRKVRARKEIIMAAGAIHTPKILQLSGIGSSDVLHGLGVEQVIDLPAVGENFQDHPVLYGSQELTNLSDPTQLLSYTYSNATYDAEQGALYELNRTGRWTASWENILSFLTAEYLNVSTTSLTQAAQQPADKFLRPGLDPTIVQGYEKVKSATLKSMIEGRITLTENLIGGIVSLQKPLSRGSVRAASTDPYNMPLVDYRAFTNPLDLAIFTQGIRFNTDVLPTTDAYQELGTVVHFPTPGLSNTELEAVIRSSAAPTFNHASGTCAMLKLEDGGCVDNELRLYGSMGRIRVVDASIFPVIPSAHTQSTVYAVAERAADIIRERH</sequence>
<organism evidence="5 6">
    <name type="scientific">Emericella nidulans (strain FGSC A4 / ATCC 38163 / CBS 112.46 / NRRL 194 / M139)</name>
    <name type="common">Aspergillus nidulans</name>
    <dbReference type="NCBI Taxonomy" id="227321"/>
    <lineage>
        <taxon>Eukaryota</taxon>
        <taxon>Fungi</taxon>
        <taxon>Dikarya</taxon>
        <taxon>Ascomycota</taxon>
        <taxon>Pezizomycotina</taxon>
        <taxon>Eurotiomycetes</taxon>
        <taxon>Eurotiomycetidae</taxon>
        <taxon>Eurotiales</taxon>
        <taxon>Aspergillaceae</taxon>
        <taxon>Aspergillus</taxon>
        <taxon>Aspergillus subgen. Nidulantes</taxon>
    </lineage>
</organism>
<reference evidence="6" key="1">
    <citation type="journal article" date="2005" name="Nature">
        <title>Sequencing of Aspergillus nidulans and comparative analysis with A. fumigatus and A. oryzae.</title>
        <authorList>
            <person name="Galagan J.E."/>
            <person name="Calvo S.E."/>
            <person name="Cuomo C."/>
            <person name="Ma L.J."/>
            <person name="Wortman J.R."/>
            <person name="Batzoglou S."/>
            <person name="Lee S.I."/>
            <person name="Basturkmen M."/>
            <person name="Spevak C.C."/>
            <person name="Clutterbuck J."/>
            <person name="Kapitonov V."/>
            <person name="Jurka J."/>
            <person name="Scazzocchio C."/>
            <person name="Farman M."/>
            <person name="Butler J."/>
            <person name="Purcell S."/>
            <person name="Harris S."/>
            <person name="Braus G.H."/>
            <person name="Draht O."/>
            <person name="Busch S."/>
            <person name="D'Enfert C."/>
            <person name="Bouchier C."/>
            <person name="Goldman G.H."/>
            <person name="Bell-Pedersen D."/>
            <person name="Griffiths-Jones S."/>
            <person name="Doonan J.H."/>
            <person name="Yu J."/>
            <person name="Vienken K."/>
            <person name="Pain A."/>
            <person name="Freitag M."/>
            <person name="Selker E.U."/>
            <person name="Archer D.B."/>
            <person name="Penalva M.A."/>
            <person name="Oakley B.R."/>
            <person name="Momany M."/>
            <person name="Tanaka T."/>
            <person name="Kumagai T."/>
            <person name="Asai K."/>
            <person name="Machida M."/>
            <person name="Nierman W.C."/>
            <person name="Denning D.W."/>
            <person name="Caddick M."/>
            <person name="Hynes M."/>
            <person name="Paoletti M."/>
            <person name="Fischer R."/>
            <person name="Miller B."/>
            <person name="Dyer P."/>
            <person name="Sachs M.S."/>
            <person name="Osmani S.A."/>
            <person name="Birren B.W."/>
        </authorList>
    </citation>
    <scope>NUCLEOTIDE SEQUENCE [LARGE SCALE GENOMIC DNA]</scope>
    <source>
        <strain evidence="6">FGSC A4 / ATCC 38163 / CBS 112.46 / NRRL 194 / M139</strain>
    </source>
</reference>
<feature type="binding site" evidence="3">
    <location>
        <position position="170"/>
    </location>
    <ligand>
        <name>FAD</name>
        <dbReference type="ChEBI" id="CHEBI:57692"/>
    </ligand>
</feature>
<dbReference type="SUPFAM" id="SSF54373">
    <property type="entry name" value="FAD-linked reductases, C-terminal domain"/>
    <property type="match status" value="1"/>
</dbReference>
<dbReference type="GO" id="GO:0050660">
    <property type="term" value="F:flavin adenine dinucleotide binding"/>
    <property type="evidence" value="ECO:0007669"/>
    <property type="project" value="InterPro"/>
</dbReference>
<dbReference type="OrthoDB" id="269227at2759"/>
<keyword evidence="3" id="KW-0274">FAD</keyword>
<feature type="active site" description="Proton donor" evidence="2">
    <location>
        <position position="608"/>
    </location>
</feature>
<dbReference type="EMBL" id="BN001308">
    <property type="protein sequence ID" value="CBF87450.1"/>
    <property type="molecule type" value="Genomic_DNA"/>
</dbReference>
<dbReference type="InterPro" id="IPR012132">
    <property type="entry name" value="GMC_OxRdtase"/>
</dbReference>
<name>Q5AQT2_EMENI</name>
<dbReference type="Gene3D" id="3.50.50.60">
    <property type="entry name" value="FAD/NAD(P)-binding domain"/>
    <property type="match status" value="1"/>
</dbReference>
<comment type="cofactor">
    <cofactor evidence="3">
        <name>FAD</name>
        <dbReference type="ChEBI" id="CHEBI:57692"/>
    </cofactor>
</comment>
<keyword evidence="3" id="KW-0285">Flavoprotein</keyword>
<dbReference type="InterPro" id="IPR007867">
    <property type="entry name" value="GMC_OxRtase_C"/>
</dbReference>
<comment type="similarity">
    <text evidence="1">Belongs to the GMC oxidoreductase family.</text>
</comment>
<dbReference type="PANTHER" id="PTHR11552:SF115">
    <property type="entry name" value="DEHYDROGENASE XPTC-RELATED"/>
    <property type="match status" value="1"/>
</dbReference>
<gene>
    <name evidence="5" type="ORF">ANIA_09348</name>
</gene>
<dbReference type="OMA" id="FQMHVRG"/>
<dbReference type="KEGG" id="ani:ANIA_09348"/>
<dbReference type="InterPro" id="IPR000172">
    <property type="entry name" value="GMC_OxRdtase_N"/>
</dbReference>
<accession>Q5AQT2</accession>
<accession>C8VR52</accession>
<dbReference type="Gene3D" id="3.30.560.10">
    <property type="entry name" value="Glucose Oxidase, domain 3"/>
    <property type="match status" value="1"/>
</dbReference>
<dbReference type="InterPro" id="IPR036188">
    <property type="entry name" value="FAD/NAD-bd_sf"/>
</dbReference>
<evidence type="ECO:0000313" key="6">
    <source>
        <dbReference type="Proteomes" id="UP000000560"/>
    </source>
</evidence>
<dbReference type="Pfam" id="PF05199">
    <property type="entry name" value="GMC_oxred_C"/>
    <property type="match status" value="1"/>
</dbReference>
<dbReference type="VEuPathDB" id="FungiDB:AN9348"/>
<feature type="active site" description="Proton acceptor" evidence="2">
    <location>
        <position position="652"/>
    </location>
</feature>
<dbReference type="GeneID" id="2867815"/>
<dbReference type="PANTHER" id="PTHR11552">
    <property type="entry name" value="GLUCOSE-METHANOL-CHOLINE GMC OXIDOREDUCTASE"/>
    <property type="match status" value="1"/>
</dbReference>